<evidence type="ECO:0000259" key="3">
    <source>
        <dbReference type="Pfam" id="PF02397"/>
    </source>
</evidence>
<evidence type="ECO:0000313" key="4">
    <source>
        <dbReference type="EMBL" id="TRL35857.1"/>
    </source>
</evidence>
<evidence type="ECO:0000313" key="5">
    <source>
        <dbReference type="Proteomes" id="UP000316781"/>
    </source>
</evidence>
<comment type="similarity">
    <text evidence="1">Belongs to the bacterial sugar transferase family.</text>
</comment>
<dbReference type="PANTHER" id="PTHR30576">
    <property type="entry name" value="COLANIC BIOSYNTHESIS UDP-GLUCOSE LIPID CARRIER TRANSFERASE"/>
    <property type="match status" value="1"/>
</dbReference>
<evidence type="ECO:0000256" key="1">
    <source>
        <dbReference type="ARBA" id="ARBA00006464"/>
    </source>
</evidence>
<dbReference type="PANTHER" id="PTHR30576:SF0">
    <property type="entry name" value="UNDECAPRENYL-PHOSPHATE N-ACETYLGALACTOSAMINYL 1-PHOSPHATE TRANSFERASE-RELATED"/>
    <property type="match status" value="1"/>
</dbReference>
<dbReference type="Pfam" id="PF02397">
    <property type="entry name" value="Bac_transf"/>
    <property type="match status" value="1"/>
</dbReference>
<dbReference type="Proteomes" id="UP000316781">
    <property type="component" value="Unassembled WGS sequence"/>
</dbReference>
<keyword evidence="4" id="KW-0808">Transferase</keyword>
<sequence>MWREVVRRFAATVAGRPAGRLFREAFSCKPGLTGWAQVIGARAISTAGKAALDVWYVRNASFVLDLEIVLRTISLVIFGE</sequence>
<name>A0A549T1V6_METSR</name>
<dbReference type="GO" id="GO:0000271">
    <property type="term" value="P:polysaccharide biosynthetic process"/>
    <property type="evidence" value="ECO:0007669"/>
    <property type="project" value="UniProtKB-KW"/>
</dbReference>
<dbReference type="InterPro" id="IPR003362">
    <property type="entry name" value="Bact_transf"/>
</dbReference>
<evidence type="ECO:0000256" key="2">
    <source>
        <dbReference type="ARBA" id="ARBA00023169"/>
    </source>
</evidence>
<accession>A0A549T1V6</accession>
<keyword evidence="2" id="KW-0270">Exopolysaccharide synthesis</keyword>
<protein>
    <submittedName>
        <fullName evidence="4">Sugar transferase</fullName>
    </submittedName>
</protein>
<dbReference type="AlphaFoldDB" id="A0A549T1V6"/>
<feature type="domain" description="Bacterial sugar transferase" evidence="3">
    <location>
        <begin position="23"/>
        <end position="77"/>
    </location>
</feature>
<dbReference type="GO" id="GO:0016780">
    <property type="term" value="F:phosphotransferase activity, for other substituted phosphate groups"/>
    <property type="evidence" value="ECO:0007669"/>
    <property type="project" value="TreeGrafter"/>
</dbReference>
<organism evidence="4 5">
    <name type="scientific">Methylosinus sporium</name>
    <dbReference type="NCBI Taxonomy" id="428"/>
    <lineage>
        <taxon>Bacteria</taxon>
        <taxon>Pseudomonadati</taxon>
        <taxon>Pseudomonadota</taxon>
        <taxon>Alphaproteobacteria</taxon>
        <taxon>Hyphomicrobiales</taxon>
        <taxon>Methylocystaceae</taxon>
        <taxon>Methylosinus</taxon>
    </lineage>
</organism>
<reference evidence="4 5" key="1">
    <citation type="submission" date="2019-07" db="EMBL/GenBank/DDBJ databases">
        <title>Ln-dependent methylotrophs.</title>
        <authorList>
            <person name="Tani A."/>
        </authorList>
    </citation>
    <scope>NUCLEOTIDE SEQUENCE [LARGE SCALE GENOMIC DNA]</scope>
    <source>
        <strain evidence="4 5">SM89A</strain>
    </source>
</reference>
<comment type="caution">
    <text evidence="4">The sequence shown here is derived from an EMBL/GenBank/DDBJ whole genome shotgun (WGS) entry which is preliminary data.</text>
</comment>
<gene>
    <name evidence="4" type="ORF">FM996_06455</name>
</gene>
<proteinExistence type="inferred from homology"/>
<dbReference type="EMBL" id="VJMF01000025">
    <property type="protein sequence ID" value="TRL35857.1"/>
    <property type="molecule type" value="Genomic_DNA"/>
</dbReference>